<dbReference type="FunFam" id="3.40.50.300:FF:000127">
    <property type="entry name" value="Ribose import ATP-binding protein RbsA"/>
    <property type="match status" value="1"/>
</dbReference>
<evidence type="ECO:0000256" key="5">
    <source>
        <dbReference type="ARBA" id="ARBA00022737"/>
    </source>
</evidence>
<evidence type="ECO:0000313" key="12">
    <source>
        <dbReference type="EMBL" id="AJJ35448.1"/>
    </source>
</evidence>
<evidence type="ECO:0000256" key="3">
    <source>
        <dbReference type="ARBA" id="ARBA00022475"/>
    </source>
</evidence>
<evidence type="ECO:0000259" key="11">
    <source>
        <dbReference type="PROSITE" id="PS50893"/>
    </source>
</evidence>
<dbReference type="InterPro" id="IPR003439">
    <property type="entry name" value="ABC_transporter-like_ATP-bd"/>
</dbReference>
<reference evidence="13 15" key="2">
    <citation type="submission" date="2018-09" db="EMBL/GenBank/DDBJ databases">
        <title>Yersinia kristensenii subsp. rochesterensis subsp. nov., Isolated from Human Feces.</title>
        <authorList>
            <person name="Cunningham S.A."/>
            <person name="Jeraldo P."/>
            <person name="Patel R."/>
        </authorList>
    </citation>
    <scope>NUCLEOTIDE SEQUENCE [LARGE SCALE GENOMIC DNA]</scope>
    <source>
        <strain evidence="13 15">ATCC BAA-2637</strain>
    </source>
</reference>
<keyword evidence="3" id="KW-1003">Cell membrane</keyword>
<dbReference type="GO" id="GO:0005524">
    <property type="term" value="F:ATP binding"/>
    <property type="evidence" value="ECO:0007669"/>
    <property type="project" value="UniProtKB-UniRule"/>
</dbReference>
<comment type="similarity">
    <text evidence="10">Belongs to the ABC transporter superfamily.</text>
</comment>
<name>A0A8D4N5T9_9GAMM</name>
<evidence type="ECO:0000313" key="15">
    <source>
        <dbReference type="Proteomes" id="UP000265864"/>
    </source>
</evidence>
<keyword evidence="7 10" id="KW-0067">ATP-binding</keyword>
<dbReference type="GeneID" id="82550960"/>
<dbReference type="PANTHER" id="PTHR43790">
    <property type="entry name" value="CARBOHYDRATE TRANSPORT ATP-BINDING PROTEIN MG119-RELATED"/>
    <property type="match status" value="1"/>
</dbReference>
<dbReference type="InterPro" id="IPR050107">
    <property type="entry name" value="ABC_carbohydrate_import_ATPase"/>
</dbReference>
<dbReference type="RefSeq" id="WP_038633479.1">
    <property type="nucleotide sequence ID" value="NZ_CABHXM010000014.1"/>
</dbReference>
<protein>
    <recommendedName>
        <fullName evidence="10">Ribose/galactose/methyl galactoside import ATP-binding protein</fullName>
        <ecNumber evidence="10">7.5.2.11</ecNumber>
    </recommendedName>
</protein>
<evidence type="ECO:0000256" key="4">
    <source>
        <dbReference type="ARBA" id="ARBA00022597"/>
    </source>
</evidence>
<dbReference type="SUPFAM" id="SSF52540">
    <property type="entry name" value="P-loop containing nucleoside triphosphate hydrolases"/>
    <property type="match status" value="2"/>
</dbReference>
<dbReference type="GO" id="GO:0043211">
    <property type="term" value="F:ABC-type carbohydrate transporter activity"/>
    <property type="evidence" value="ECO:0007669"/>
    <property type="project" value="UniProtKB-UniRule"/>
</dbReference>
<dbReference type="GO" id="GO:0016887">
    <property type="term" value="F:ATP hydrolysis activity"/>
    <property type="evidence" value="ECO:0007669"/>
    <property type="project" value="InterPro"/>
</dbReference>
<keyword evidence="10" id="KW-0997">Cell inner membrane</keyword>
<dbReference type="CDD" id="cd03215">
    <property type="entry name" value="ABC_Carb_Monos_II"/>
    <property type="match status" value="1"/>
</dbReference>
<dbReference type="EC" id="7.5.2.11" evidence="10"/>
<organism evidence="13 15">
    <name type="scientific">Yersinia rochesterensis</name>
    <dbReference type="NCBI Taxonomy" id="1604335"/>
    <lineage>
        <taxon>Bacteria</taxon>
        <taxon>Pseudomonadati</taxon>
        <taxon>Pseudomonadota</taxon>
        <taxon>Gammaproteobacteria</taxon>
        <taxon>Enterobacterales</taxon>
        <taxon>Yersiniaceae</taxon>
        <taxon>Yersinia</taxon>
    </lineage>
</organism>
<comment type="catalytic activity">
    <reaction evidence="10">
        <text>D-galactose(out) + ATP + H2O = D-galactose(in) + ADP + phosphate + H(+)</text>
        <dbReference type="Rhea" id="RHEA:60156"/>
        <dbReference type="ChEBI" id="CHEBI:4139"/>
        <dbReference type="ChEBI" id="CHEBI:15377"/>
        <dbReference type="ChEBI" id="CHEBI:15378"/>
        <dbReference type="ChEBI" id="CHEBI:30616"/>
        <dbReference type="ChEBI" id="CHEBI:43474"/>
        <dbReference type="ChEBI" id="CHEBI:456216"/>
        <dbReference type="EC" id="7.5.2.11"/>
    </reaction>
</comment>
<dbReference type="Pfam" id="PF00005">
    <property type="entry name" value="ABC_tran"/>
    <property type="match status" value="2"/>
</dbReference>
<dbReference type="InterPro" id="IPR017871">
    <property type="entry name" value="ABC_transporter-like_CS"/>
</dbReference>
<dbReference type="FunFam" id="3.40.50.300:FF:000126">
    <property type="entry name" value="Galactose/methyl galactoside import ATP-binding protein MglA"/>
    <property type="match status" value="1"/>
</dbReference>
<comment type="subcellular location">
    <subcellularLocation>
        <location evidence="1 10">Cell inner membrane</location>
        <topology evidence="1 10">Peripheral membrane protein</topology>
    </subcellularLocation>
</comment>
<dbReference type="Proteomes" id="UP000265864">
    <property type="component" value="Chromosome"/>
</dbReference>
<evidence type="ECO:0000256" key="8">
    <source>
        <dbReference type="ARBA" id="ARBA00022967"/>
    </source>
</evidence>
<gene>
    <name evidence="12" type="ORF">CH54_669</name>
    <name evidence="13" type="ORF">DXZ79_09260</name>
</gene>
<feature type="domain" description="ABC transporter" evidence="11">
    <location>
        <begin position="252"/>
        <end position="490"/>
    </location>
</feature>
<evidence type="ECO:0000256" key="6">
    <source>
        <dbReference type="ARBA" id="ARBA00022741"/>
    </source>
</evidence>
<dbReference type="SMART" id="SM00382">
    <property type="entry name" value="AAA"/>
    <property type="match status" value="2"/>
</dbReference>
<evidence type="ECO:0000313" key="14">
    <source>
        <dbReference type="Proteomes" id="UP000031883"/>
    </source>
</evidence>
<evidence type="ECO:0000256" key="9">
    <source>
        <dbReference type="ARBA" id="ARBA00023136"/>
    </source>
</evidence>
<dbReference type="EMBL" id="CP009997">
    <property type="protein sequence ID" value="AJJ35448.1"/>
    <property type="molecule type" value="Genomic_DNA"/>
</dbReference>
<keyword evidence="5" id="KW-0677">Repeat</keyword>
<dbReference type="PANTHER" id="PTHR43790:SF7">
    <property type="entry name" value="GALACTOSE_METHYL GALACTOSIDE IMPORT ATP-BINDING PROTEIN MGLA"/>
    <property type="match status" value="1"/>
</dbReference>
<accession>A0A8D4N5T9</accession>
<dbReference type="InterPro" id="IPR003593">
    <property type="entry name" value="AAA+_ATPase"/>
</dbReference>
<dbReference type="InterPro" id="IPR027417">
    <property type="entry name" value="P-loop_NTPase"/>
</dbReference>
<dbReference type="CDD" id="cd03216">
    <property type="entry name" value="ABC_Carb_Monos_I"/>
    <property type="match status" value="1"/>
</dbReference>
<evidence type="ECO:0000256" key="7">
    <source>
        <dbReference type="ARBA" id="ARBA00022840"/>
    </source>
</evidence>
<dbReference type="AlphaFoldDB" id="A0A8D4N5T9"/>
<evidence type="ECO:0000256" key="2">
    <source>
        <dbReference type="ARBA" id="ARBA00022448"/>
    </source>
</evidence>
<keyword evidence="2 10" id="KW-0813">Transport</keyword>
<dbReference type="Gene3D" id="3.40.50.300">
    <property type="entry name" value="P-loop containing nucleotide triphosphate hydrolases"/>
    <property type="match status" value="2"/>
</dbReference>
<keyword evidence="14" id="KW-1185">Reference proteome</keyword>
<evidence type="ECO:0000256" key="10">
    <source>
        <dbReference type="RuleBase" id="RU367029"/>
    </source>
</evidence>
<keyword evidence="9 10" id="KW-0472">Membrane</keyword>
<sequence>MYPYILEAEGISKQFPGVKALNKVGIKIKPGSVHALMGENGAGKSTLMKCLIGIYHPDEGSIKVRGEKITFEDTLDALHAGIAMIHQELNLVPHMTVAENIWLGREPVHYGLVNHDLLNSKTRNLLQYLNIKLKPNMIVGELNIASQQMVEIAKAVSYDADVLIMDEPTSALTEGEVFHLFAIINELKEQGKGIIYISHKMDEIFEITDEVSIFRDGMFVATDKTENLTKQSLITMMVGRELTHMFPKFNNNIGEEVLRVNGLRREGLFRDVSFSVKRGEILGVAGLVGAGRSEVMESLFGMHPADSGEIFIEGLPVNISSPSKAIEQGLAFLTEDRKKSGLFLVLSVVENMSIVNISDYINKRGFVSHGKMAQDCMEQIKKLNIKTPTMDQIINNLSGGNQQKVLIARWLLAQPKILILDEPTRGIDVGAKSEIYRLISELANRGVAIILVSSELPEILGMSDRVMVMHGGHITGILDKQDASQEKIMALASE</sequence>
<dbReference type="GO" id="GO:0005886">
    <property type="term" value="C:plasma membrane"/>
    <property type="evidence" value="ECO:0007669"/>
    <property type="project" value="UniProtKB-SubCell"/>
</dbReference>
<proteinExistence type="inferred from homology"/>
<reference evidence="12 14" key="1">
    <citation type="journal article" date="2015" name="Genome Announc.">
        <title>Thirty-Two Complete Genome Assemblies of Nine Yersinia Species, Including Y. pestis, Y. pseudotuberculosis, and Y. enterocolitica.</title>
        <authorList>
            <person name="Johnson S.L."/>
            <person name="Daligault H.E."/>
            <person name="Davenport K.W."/>
            <person name="Jaissle J."/>
            <person name="Frey K.G."/>
            <person name="Ladner J.T."/>
            <person name="Broomall S.M."/>
            <person name="Bishop-Lilly K.A."/>
            <person name="Bruce D.C."/>
            <person name="Coyne S.R."/>
            <person name="Gibbons H.S."/>
            <person name="Lo C.C."/>
            <person name="Munk A.C."/>
            <person name="Rosenzweig C.N."/>
            <person name="Koroleva G.I."/>
            <person name="Palacios G.F."/>
            <person name="Redden C.L."/>
            <person name="Xu Y."/>
            <person name="Minogue T.D."/>
            <person name="Chain P.S."/>
        </authorList>
    </citation>
    <scope>NUCLEOTIDE SEQUENCE [LARGE SCALE GENOMIC DNA]</scope>
    <source>
        <strain evidence="12 14">Y231</strain>
    </source>
</reference>
<evidence type="ECO:0000256" key="1">
    <source>
        <dbReference type="ARBA" id="ARBA00004417"/>
    </source>
</evidence>
<dbReference type="GO" id="GO:0015749">
    <property type="term" value="P:monosaccharide transmembrane transport"/>
    <property type="evidence" value="ECO:0007669"/>
    <property type="project" value="UniProtKB-ARBA"/>
</dbReference>
<dbReference type="EMBL" id="CP032482">
    <property type="protein sequence ID" value="AYD43868.1"/>
    <property type="molecule type" value="Genomic_DNA"/>
</dbReference>
<keyword evidence="8 10" id="KW-1278">Translocase</keyword>
<evidence type="ECO:0000313" key="13">
    <source>
        <dbReference type="EMBL" id="AYD43868.1"/>
    </source>
</evidence>
<dbReference type="PROSITE" id="PS00211">
    <property type="entry name" value="ABC_TRANSPORTER_1"/>
    <property type="match status" value="1"/>
</dbReference>
<feature type="domain" description="ABC transporter" evidence="11">
    <location>
        <begin position="6"/>
        <end position="241"/>
    </location>
</feature>
<dbReference type="PROSITE" id="PS50893">
    <property type="entry name" value="ABC_TRANSPORTER_2"/>
    <property type="match status" value="2"/>
</dbReference>
<comment type="function">
    <text evidence="10">Part of an ABC transporter complex involved in carbohydrate import. Could be involved in ribose, galactose and/or methyl galactoside import. Responsible for energy coupling to the transport system.</text>
</comment>
<dbReference type="Proteomes" id="UP000031883">
    <property type="component" value="Chromosome"/>
</dbReference>
<keyword evidence="6 10" id="KW-0547">Nucleotide-binding</keyword>
<keyword evidence="4 10" id="KW-0762">Sugar transport</keyword>